<reference evidence="2" key="1">
    <citation type="submission" date="2017-05" db="EMBL/GenBank/DDBJ databases">
        <title>Physiological properties and genetic analysis related to exopolysaccharide production of fresh-water unicellular cyanobacterium Aphanothece sacrum, Suizenji Nori, that has been cultured as a food source in Japan.</title>
        <authorList>
            <person name="Kanesaki Y."/>
            <person name="Yoshikawa S."/>
            <person name="Ohki K."/>
        </authorList>
    </citation>
    <scope>NUCLEOTIDE SEQUENCE [LARGE SCALE GENOMIC DNA]</scope>
    <source>
        <strain evidence="2">FPU1</strain>
    </source>
</reference>
<evidence type="ECO:0008006" key="3">
    <source>
        <dbReference type="Google" id="ProtNLM"/>
    </source>
</evidence>
<evidence type="ECO:0000313" key="1">
    <source>
        <dbReference type="EMBL" id="GBF80874.1"/>
    </source>
</evidence>
<proteinExistence type="predicted"/>
<dbReference type="RefSeq" id="WP_227873511.1">
    <property type="nucleotide sequence ID" value="NZ_BDQK01000013.1"/>
</dbReference>
<accession>A0A401II03</accession>
<organism evidence="1 2">
    <name type="scientific">Aphanothece sacrum FPU1</name>
    <dbReference type="NCBI Taxonomy" id="1920663"/>
    <lineage>
        <taxon>Bacteria</taxon>
        <taxon>Bacillati</taxon>
        <taxon>Cyanobacteriota</taxon>
        <taxon>Cyanophyceae</taxon>
        <taxon>Oscillatoriophycideae</taxon>
        <taxon>Chroococcales</taxon>
        <taxon>Aphanothecaceae</taxon>
        <taxon>Aphanothece</taxon>
    </lineage>
</organism>
<evidence type="ECO:0000313" key="2">
    <source>
        <dbReference type="Proteomes" id="UP000287247"/>
    </source>
</evidence>
<protein>
    <recommendedName>
        <fullName evidence="3">N-acetyltransferase domain-containing protein</fullName>
    </recommendedName>
</protein>
<sequence length="78" mass="8960">MSKADWVLTHRLAPDTIRYTTWEVAKPFQSRGRGISLLAEAIRRQINSDVPYLTGSVSHHYPRLLQFVGRHLIPYLTG</sequence>
<dbReference type="AlphaFoldDB" id="A0A401II03"/>
<dbReference type="Proteomes" id="UP000287247">
    <property type="component" value="Unassembled WGS sequence"/>
</dbReference>
<dbReference type="EMBL" id="BDQK01000013">
    <property type="protein sequence ID" value="GBF80874.1"/>
    <property type="molecule type" value="Genomic_DNA"/>
</dbReference>
<gene>
    <name evidence="1" type="ORF">AsFPU1_2281</name>
</gene>
<name>A0A401II03_APHSA</name>
<comment type="caution">
    <text evidence="1">The sequence shown here is derived from an EMBL/GenBank/DDBJ whole genome shotgun (WGS) entry which is preliminary data.</text>
</comment>
<keyword evidence="2" id="KW-1185">Reference proteome</keyword>